<evidence type="ECO:0000313" key="1">
    <source>
        <dbReference type="EMBL" id="MFC3658562.1"/>
    </source>
</evidence>
<name>A0ABV7UNP3_9GAMM</name>
<proteinExistence type="predicted"/>
<keyword evidence="2" id="KW-1185">Reference proteome</keyword>
<dbReference type="Proteomes" id="UP001595724">
    <property type="component" value="Unassembled WGS sequence"/>
</dbReference>
<evidence type="ECO:0000313" key="2">
    <source>
        <dbReference type="Proteomes" id="UP001595724"/>
    </source>
</evidence>
<protein>
    <submittedName>
        <fullName evidence="1">Uncharacterized protein</fullName>
    </submittedName>
</protein>
<comment type="caution">
    <text evidence="1">The sequence shown here is derived from an EMBL/GenBank/DDBJ whole genome shotgun (WGS) entry which is preliminary data.</text>
</comment>
<sequence>MPDDLHTPSATTPPAPDSVLYFIFQKDGDGALSYEVENGSWAHYWYGYPFELGGKRYFTGFAYQTPANYGKPDEAQYPDPDAKVTLAQATYVLAPGDAAKPWVFEGAERHVGEFGGYEKGNAVDESRKPRDYTTPAGKRLLAVPTWSLESGTRLASFDVLVFDPGQLQHVDDTHWTYLGNLVVGEDNGAACDDESGRLPCAKSTGTIEFIADAGHDLPLIRVAMHGTTIGEDGRLRTLDGTALDYRYDEGRKQYQQR</sequence>
<accession>A0ABV7UNP3</accession>
<organism evidence="1 2">
    <name type="scientific">Luteimonas notoginsengisoli</name>
    <dbReference type="NCBI Taxonomy" id="1578200"/>
    <lineage>
        <taxon>Bacteria</taxon>
        <taxon>Pseudomonadati</taxon>
        <taxon>Pseudomonadota</taxon>
        <taxon>Gammaproteobacteria</taxon>
        <taxon>Lysobacterales</taxon>
        <taxon>Lysobacteraceae</taxon>
        <taxon>Luteimonas</taxon>
    </lineage>
</organism>
<dbReference type="EMBL" id="JBHRYF010000001">
    <property type="protein sequence ID" value="MFC3658562.1"/>
    <property type="molecule type" value="Genomic_DNA"/>
</dbReference>
<dbReference type="RefSeq" id="WP_386705257.1">
    <property type="nucleotide sequence ID" value="NZ_JBHRYF010000001.1"/>
</dbReference>
<gene>
    <name evidence="1" type="ORF">ACFOM9_00530</name>
</gene>
<reference evidence="2" key="1">
    <citation type="journal article" date="2019" name="Int. J. Syst. Evol. Microbiol.">
        <title>The Global Catalogue of Microorganisms (GCM) 10K type strain sequencing project: providing services to taxonomists for standard genome sequencing and annotation.</title>
        <authorList>
            <consortium name="The Broad Institute Genomics Platform"/>
            <consortium name="The Broad Institute Genome Sequencing Center for Infectious Disease"/>
            <person name="Wu L."/>
            <person name="Ma J."/>
        </authorList>
    </citation>
    <scope>NUCLEOTIDE SEQUENCE [LARGE SCALE GENOMIC DNA]</scope>
    <source>
        <strain evidence="2">KCTC 42211</strain>
    </source>
</reference>